<dbReference type="Gene3D" id="1.10.3210.10">
    <property type="entry name" value="Hypothetical protein af1432"/>
    <property type="match status" value="1"/>
</dbReference>
<dbReference type="PANTHER" id="PTHR46246">
    <property type="entry name" value="GUANOSINE-3',5'-BIS(DIPHOSPHATE) 3'-PYROPHOSPHOHYDROLASE MESH1"/>
    <property type="match status" value="1"/>
</dbReference>
<dbReference type="RefSeq" id="WP_175209076.1">
    <property type="nucleotide sequence ID" value="NZ_CADILG010000038.1"/>
</dbReference>
<dbReference type="InterPro" id="IPR052194">
    <property type="entry name" value="MESH1"/>
</dbReference>
<sequence length="179" mass="20355">MSLAFDAMTFARKVHKDQRRKYTNNPYTDHLAEVAGIVATVVEWQIIHPEVMIATAWLHDCMEDQGVTTVGLWDHLGINSDYSMTEVEAVVRGVWFLSDLEQGNRTERKRLSRDRLSGAPGWVQTIKAADLISNTSSIVQHDPKFAVTYLEEKRLLLDVLTKADPRLLQIARKQIQQPA</sequence>
<proteinExistence type="predicted"/>
<dbReference type="EMBL" id="CADILG010000038">
    <property type="protein sequence ID" value="CAB3904147.1"/>
    <property type="molecule type" value="Genomic_DNA"/>
</dbReference>
<protein>
    <recommendedName>
        <fullName evidence="3">HD/PDEase domain-containing protein</fullName>
    </recommendedName>
</protein>
<gene>
    <name evidence="1" type="ORF">LMG26858_04390</name>
</gene>
<evidence type="ECO:0000313" key="2">
    <source>
        <dbReference type="Proteomes" id="UP000494117"/>
    </source>
</evidence>
<reference evidence="1 2" key="1">
    <citation type="submission" date="2020-04" db="EMBL/GenBank/DDBJ databases">
        <authorList>
            <person name="De Canck E."/>
        </authorList>
    </citation>
    <scope>NUCLEOTIDE SEQUENCE [LARGE SCALE GENOMIC DNA]</scope>
    <source>
        <strain evidence="1 2">LMG 26858</strain>
    </source>
</reference>
<evidence type="ECO:0008006" key="3">
    <source>
        <dbReference type="Google" id="ProtNLM"/>
    </source>
</evidence>
<dbReference type="AlphaFoldDB" id="A0A6S7EAM0"/>
<dbReference type="SUPFAM" id="SSF109604">
    <property type="entry name" value="HD-domain/PDEase-like"/>
    <property type="match status" value="1"/>
</dbReference>
<dbReference type="PANTHER" id="PTHR46246:SF1">
    <property type="entry name" value="GUANOSINE-3',5'-BIS(DIPHOSPHATE) 3'-PYROPHOSPHOHYDROLASE MESH1"/>
    <property type="match status" value="1"/>
</dbReference>
<keyword evidence="2" id="KW-1185">Reference proteome</keyword>
<evidence type="ECO:0000313" key="1">
    <source>
        <dbReference type="EMBL" id="CAB3904147.1"/>
    </source>
</evidence>
<dbReference type="GO" id="GO:0008893">
    <property type="term" value="F:guanosine-3',5'-bis(diphosphate) 3'-diphosphatase activity"/>
    <property type="evidence" value="ECO:0007669"/>
    <property type="project" value="TreeGrafter"/>
</dbReference>
<accession>A0A6S7EAM0</accession>
<organism evidence="1 2">
    <name type="scientific">Achromobacter anxifer</name>
    <dbReference type="NCBI Taxonomy" id="1287737"/>
    <lineage>
        <taxon>Bacteria</taxon>
        <taxon>Pseudomonadati</taxon>
        <taxon>Pseudomonadota</taxon>
        <taxon>Betaproteobacteria</taxon>
        <taxon>Burkholderiales</taxon>
        <taxon>Alcaligenaceae</taxon>
        <taxon>Achromobacter</taxon>
    </lineage>
</organism>
<name>A0A6S7EAM0_9BURK</name>
<dbReference type="Proteomes" id="UP000494117">
    <property type="component" value="Unassembled WGS sequence"/>
</dbReference>